<dbReference type="GO" id="GO:0042938">
    <property type="term" value="P:dipeptide transport"/>
    <property type="evidence" value="ECO:0007669"/>
    <property type="project" value="TreeGrafter"/>
</dbReference>
<evidence type="ECO:0000256" key="1">
    <source>
        <dbReference type="ARBA" id="ARBA00003489"/>
    </source>
</evidence>
<name>A0A107CLX8_9BURK</name>
<comment type="subcellular location">
    <subcellularLocation>
        <location evidence="2">Periplasm</location>
    </subcellularLocation>
</comment>
<dbReference type="Gene3D" id="3.90.76.10">
    <property type="entry name" value="Dipeptide-binding Protein, Domain 1"/>
    <property type="match status" value="1"/>
</dbReference>
<dbReference type="NCBIfam" id="NF011942">
    <property type="entry name" value="PRK15413.1"/>
    <property type="match status" value="1"/>
</dbReference>
<dbReference type="PANTHER" id="PTHR30290:SF32">
    <property type="entry name" value="GLUTATHIONE-BINDING PROTEIN GSIB"/>
    <property type="match status" value="1"/>
</dbReference>
<dbReference type="InterPro" id="IPR039424">
    <property type="entry name" value="SBP_5"/>
</dbReference>
<dbReference type="CDD" id="cd08499">
    <property type="entry name" value="PBP2_Ylib_like"/>
    <property type="match status" value="1"/>
</dbReference>
<dbReference type="Gene3D" id="3.40.190.10">
    <property type="entry name" value="Periplasmic binding protein-like II"/>
    <property type="match status" value="1"/>
</dbReference>
<dbReference type="FunFam" id="3.10.105.10:FF:000003">
    <property type="entry name" value="Glutathione ABC transporter substrate-binding protein GsiB"/>
    <property type="match status" value="1"/>
</dbReference>
<dbReference type="AlphaFoldDB" id="A0A107CLX8"/>
<evidence type="ECO:0000256" key="4">
    <source>
        <dbReference type="ARBA" id="ARBA00017393"/>
    </source>
</evidence>
<comment type="function">
    <text evidence="1">Part of the ABC transporter complex GsiABCD involved in glutathione import. Binds glutathione.</text>
</comment>
<comment type="similarity">
    <text evidence="3">Belongs to the bacterial solute-binding protein 5 family.</text>
</comment>
<keyword evidence="6" id="KW-0732">Signal</keyword>
<dbReference type="PANTHER" id="PTHR30290">
    <property type="entry name" value="PERIPLASMIC BINDING COMPONENT OF ABC TRANSPORTER"/>
    <property type="match status" value="1"/>
</dbReference>
<feature type="domain" description="Solute-binding protein family 5" evidence="8">
    <location>
        <begin position="77"/>
        <end position="436"/>
    </location>
</feature>
<comment type="caution">
    <text evidence="9">The sequence shown here is derived from an EMBL/GenBank/DDBJ whole genome shotgun (WGS) entry which is preliminary data.</text>
</comment>
<reference evidence="9 10" key="1">
    <citation type="submission" date="2015-11" db="EMBL/GenBank/DDBJ databases">
        <title>Expanding the genomic diversity of Burkholderia species for the development of highly accurate diagnostics.</title>
        <authorList>
            <person name="Sahl J."/>
            <person name="Keim P."/>
            <person name="Wagner D."/>
        </authorList>
    </citation>
    <scope>NUCLEOTIDE SEQUENCE [LARGE SCALE GENOMIC DNA]</scope>
    <source>
        <strain evidence="9 10">MSMB2087WGS</strain>
    </source>
</reference>
<dbReference type="GO" id="GO:0030288">
    <property type="term" value="C:outer membrane-bounded periplasmic space"/>
    <property type="evidence" value="ECO:0007669"/>
    <property type="project" value="TreeGrafter"/>
</dbReference>
<accession>A0A107CLX8</accession>
<organism evidence="9 10">
    <name type="scientific">Burkholderia ubonensis</name>
    <dbReference type="NCBI Taxonomy" id="101571"/>
    <lineage>
        <taxon>Bacteria</taxon>
        <taxon>Pseudomonadati</taxon>
        <taxon>Pseudomonadota</taxon>
        <taxon>Betaproteobacteria</taxon>
        <taxon>Burkholderiales</taxon>
        <taxon>Burkholderiaceae</taxon>
        <taxon>Burkholderia</taxon>
        <taxon>Burkholderia cepacia complex</taxon>
    </lineage>
</organism>
<evidence type="ECO:0000256" key="7">
    <source>
        <dbReference type="ARBA" id="ARBA00022764"/>
    </source>
</evidence>
<dbReference type="EMBL" id="LPHD01000061">
    <property type="protein sequence ID" value="KWA82995.1"/>
    <property type="molecule type" value="Genomic_DNA"/>
</dbReference>
<evidence type="ECO:0000313" key="10">
    <source>
        <dbReference type="Proteomes" id="UP000060630"/>
    </source>
</evidence>
<gene>
    <name evidence="9" type="ORF">WL29_25530</name>
</gene>
<dbReference type="GO" id="GO:0043190">
    <property type="term" value="C:ATP-binding cassette (ABC) transporter complex"/>
    <property type="evidence" value="ECO:0007669"/>
    <property type="project" value="InterPro"/>
</dbReference>
<evidence type="ECO:0000256" key="5">
    <source>
        <dbReference type="ARBA" id="ARBA00022448"/>
    </source>
</evidence>
<evidence type="ECO:0000256" key="6">
    <source>
        <dbReference type="ARBA" id="ARBA00022729"/>
    </source>
</evidence>
<dbReference type="Pfam" id="PF00496">
    <property type="entry name" value="SBP_bac_5"/>
    <property type="match status" value="1"/>
</dbReference>
<dbReference type="Proteomes" id="UP000060630">
    <property type="component" value="Unassembled WGS sequence"/>
</dbReference>
<evidence type="ECO:0000259" key="8">
    <source>
        <dbReference type="Pfam" id="PF00496"/>
    </source>
</evidence>
<dbReference type="RefSeq" id="WP_045564801.1">
    <property type="nucleotide sequence ID" value="NZ_LOVG01000123.1"/>
</dbReference>
<dbReference type="SUPFAM" id="SSF53850">
    <property type="entry name" value="Periplasmic binding protein-like II"/>
    <property type="match status" value="1"/>
</dbReference>
<dbReference type="PIRSF" id="PIRSF002741">
    <property type="entry name" value="MppA"/>
    <property type="match status" value="1"/>
</dbReference>
<dbReference type="Gene3D" id="3.10.105.10">
    <property type="entry name" value="Dipeptide-binding Protein, Domain 3"/>
    <property type="match status" value="1"/>
</dbReference>
<dbReference type="GO" id="GO:1904680">
    <property type="term" value="F:peptide transmembrane transporter activity"/>
    <property type="evidence" value="ECO:0007669"/>
    <property type="project" value="TreeGrafter"/>
</dbReference>
<evidence type="ECO:0000313" key="9">
    <source>
        <dbReference type="EMBL" id="KWA82995.1"/>
    </source>
</evidence>
<sequence>MNKSHSFPMFRPRALLATGASAFALAVALPAFAQQTAVIAVGETFTTMDPYDSNDTVSQAAAKSFYEGLFGFDKDMKLVNVLATGYTASPDAKVYTVKLRQGVKFQDGTDFNADAVKVVFDRVTDPANKLKRYNLFRVIEKTEVVDPYTVRFTLREPFSAFINTLAHPSAVMISPTALKKWGREIGLHPVGTGPFEFVEWKQTDDMKVKKYAGYWKKGYPKIDMIDWKPVIDNNTRAALMKAGQADLAFRIPYEQVADLKTNPKLDVVERPSIVVRYISLNTLQKPFDNPKVRQALNYAINKDALAKVAFSGFAMPAPGVVPPGVEYATKTGPWPYDPAKARALLKEAGYPNGFESILWSGYNNTTSQKVIQFVQQQLAQVGVKVQVQALESGERVSKVESAQDPATAPVRMFYIGWSSSTGEANWALTPLLASASKPPKLFNTAYYQNGLVDEGLEKALSTTDHAKKAEYYAGVQKQIWADAPWIFLVQEKIVYARSKRLQGMYVMPDGSFNFDEISLK</sequence>
<proteinExistence type="inferred from homology"/>
<dbReference type="InterPro" id="IPR030678">
    <property type="entry name" value="Peptide/Ni-bd"/>
</dbReference>
<evidence type="ECO:0000256" key="3">
    <source>
        <dbReference type="ARBA" id="ARBA00005695"/>
    </source>
</evidence>
<dbReference type="InterPro" id="IPR000914">
    <property type="entry name" value="SBP_5_dom"/>
</dbReference>
<dbReference type="STRING" id="101571.WJ32_24805"/>
<protein>
    <recommendedName>
        <fullName evidence="4">Glutathione-binding protein GsiB</fullName>
    </recommendedName>
</protein>
<evidence type="ECO:0000256" key="2">
    <source>
        <dbReference type="ARBA" id="ARBA00004418"/>
    </source>
</evidence>
<keyword evidence="5" id="KW-0813">Transport</keyword>
<keyword evidence="7" id="KW-0574">Periplasm</keyword>